<name>A0A7X0DLW8_NOVIT</name>
<proteinExistence type="predicted"/>
<dbReference type="GO" id="GO:0005886">
    <property type="term" value="C:plasma membrane"/>
    <property type="evidence" value="ECO:0007669"/>
    <property type="project" value="TreeGrafter"/>
</dbReference>
<evidence type="ECO:0000313" key="3">
    <source>
        <dbReference type="Proteomes" id="UP000544872"/>
    </source>
</evidence>
<reference evidence="2 3" key="1">
    <citation type="submission" date="2020-08" db="EMBL/GenBank/DDBJ databases">
        <title>Genomic Encyclopedia of Type Strains, Phase IV (KMG-IV): sequencing the most valuable type-strain genomes for metagenomic binning, comparative biology and taxonomic classification.</title>
        <authorList>
            <person name="Goeker M."/>
        </authorList>
    </citation>
    <scope>NUCLEOTIDE SEQUENCE [LARGE SCALE GENOMIC DNA]</scope>
    <source>
        <strain evidence="2 3">DSM 11590</strain>
    </source>
</reference>
<evidence type="ECO:0000256" key="1">
    <source>
        <dbReference type="SAM" id="Phobius"/>
    </source>
</evidence>
<evidence type="ECO:0000313" key="2">
    <source>
        <dbReference type="EMBL" id="MBB6209659.1"/>
    </source>
</evidence>
<feature type="transmembrane region" description="Helical" evidence="1">
    <location>
        <begin position="21"/>
        <end position="48"/>
    </location>
</feature>
<feature type="transmembrane region" description="Helical" evidence="1">
    <location>
        <begin position="332"/>
        <end position="354"/>
    </location>
</feature>
<keyword evidence="1" id="KW-0472">Membrane</keyword>
<dbReference type="InterPro" id="IPR004711">
    <property type="entry name" value="Benzoate_Transporter"/>
</dbReference>
<gene>
    <name evidence="2" type="ORF">FHS48_001067</name>
</gene>
<feature type="transmembrane region" description="Helical" evidence="1">
    <location>
        <begin position="159"/>
        <end position="177"/>
    </location>
</feature>
<feature type="transmembrane region" description="Helical" evidence="1">
    <location>
        <begin position="302"/>
        <end position="325"/>
    </location>
</feature>
<feature type="transmembrane region" description="Helical" evidence="1">
    <location>
        <begin position="104"/>
        <end position="122"/>
    </location>
</feature>
<dbReference type="GO" id="GO:0042925">
    <property type="term" value="F:benzoate transmembrane transporter activity"/>
    <property type="evidence" value="ECO:0007669"/>
    <property type="project" value="InterPro"/>
</dbReference>
<dbReference type="PANTHER" id="PTHR30199">
    <property type="entry name" value="MFS FAMILY TRANSPORTER, PREDICTED SUBSTRATE BENZOATE"/>
    <property type="match status" value="1"/>
</dbReference>
<feature type="transmembrane region" description="Helical" evidence="1">
    <location>
        <begin position="260"/>
        <end position="282"/>
    </location>
</feature>
<dbReference type="EMBL" id="JACIIX010000003">
    <property type="protein sequence ID" value="MBB6209659.1"/>
    <property type="molecule type" value="Genomic_DNA"/>
</dbReference>
<keyword evidence="3" id="KW-1185">Reference proteome</keyword>
<dbReference type="Pfam" id="PF03594">
    <property type="entry name" value="BenE"/>
    <property type="match status" value="1"/>
</dbReference>
<keyword evidence="1" id="KW-1133">Transmembrane helix</keyword>
<accession>A0A7X0DLW8</accession>
<protein>
    <submittedName>
        <fullName evidence="2">Benzoate membrane transport protein</fullName>
    </submittedName>
</protein>
<dbReference type="PANTHER" id="PTHR30199:SF0">
    <property type="entry name" value="INNER MEMBRANE PROTEIN YDCO"/>
    <property type="match status" value="1"/>
</dbReference>
<organism evidence="2 3">
    <name type="scientific">Novispirillum itersonii</name>
    <name type="common">Aquaspirillum itersonii</name>
    <dbReference type="NCBI Taxonomy" id="189"/>
    <lineage>
        <taxon>Bacteria</taxon>
        <taxon>Pseudomonadati</taxon>
        <taxon>Pseudomonadota</taxon>
        <taxon>Alphaproteobacteria</taxon>
        <taxon>Rhodospirillales</taxon>
        <taxon>Novispirillaceae</taxon>
        <taxon>Novispirillum</taxon>
    </lineage>
</organism>
<feature type="transmembrane region" description="Helical" evidence="1">
    <location>
        <begin position="54"/>
        <end position="74"/>
    </location>
</feature>
<dbReference type="RefSeq" id="WP_221443383.1">
    <property type="nucleotide sequence ID" value="NZ_JACIIX010000003.1"/>
</dbReference>
<feature type="transmembrane region" description="Helical" evidence="1">
    <location>
        <begin position="184"/>
        <end position="205"/>
    </location>
</feature>
<dbReference type="NCBIfam" id="TIGR00843">
    <property type="entry name" value="benE"/>
    <property type="match status" value="1"/>
</dbReference>
<keyword evidence="1" id="KW-0812">Transmembrane</keyword>
<dbReference type="AlphaFoldDB" id="A0A7X0DLW8"/>
<feature type="transmembrane region" description="Helical" evidence="1">
    <location>
        <begin position="81"/>
        <end position="98"/>
    </location>
</feature>
<dbReference type="Proteomes" id="UP000544872">
    <property type="component" value="Unassembled WGS sequence"/>
</dbReference>
<feature type="transmembrane region" description="Helical" evidence="1">
    <location>
        <begin position="134"/>
        <end position="153"/>
    </location>
</feature>
<feature type="transmembrane region" description="Helical" evidence="1">
    <location>
        <begin position="374"/>
        <end position="396"/>
    </location>
</feature>
<feature type="transmembrane region" description="Helical" evidence="1">
    <location>
        <begin position="225"/>
        <end position="248"/>
    </location>
</feature>
<sequence length="405" mass="40391">MTPAAHTPSALSLRQALSFQGITTGLIAGLVGFGSSFAVVVQGLLAVGATPAQAASGLTATCLMMGVAGVYFSLRLRQPISVAWTTPGAALLAATGVAEGGFAAAVGAFLLVGALIILCGLWRPLGTLIQRIPGSIANAMLAGILLPLCLAPFTALKAIPLLAVPVVVTWAMISVFSRLYAVPAAVLVALLLMLFPELTGGVAAATPSLSPALSFVTPTLTGSAVIGIALPLFLVTMASQNVPGLAILAANGYRPEARPLFIGTGAGSMLSALGGGLSINLAAITAALCAGPEASSSPDRRYIAALMAGLTYIGLAVLSAAAAALVSQSPPLLIQAVAGLALMNAFAGAAVAGFQEMEDRLPAVLTFLITASGLSLWGIGPAFWGLICGLLFRALLRAVAGKKAG</sequence>
<comment type="caution">
    <text evidence="2">The sequence shown here is derived from an EMBL/GenBank/DDBJ whole genome shotgun (WGS) entry which is preliminary data.</text>
</comment>